<name>A0A558J129_9GAMM</name>
<dbReference type="EMBL" id="VNFE01000010">
    <property type="protein sequence ID" value="TVU87378.1"/>
    <property type="molecule type" value="Genomic_DNA"/>
</dbReference>
<proteinExistence type="predicted"/>
<protein>
    <submittedName>
        <fullName evidence="2">Uncharacterized protein</fullName>
    </submittedName>
</protein>
<accession>A0A558J129</accession>
<feature type="region of interest" description="Disordered" evidence="1">
    <location>
        <begin position="24"/>
        <end position="44"/>
    </location>
</feature>
<gene>
    <name evidence="2" type="ORF">FQP89_22635</name>
</gene>
<dbReference type="RefSeq" id="WP_008958362.1">
    <property type="nucleotide sequence ID" value="NZ_JBAHWB010000004.1"/>
</dbReference>
<evidence type="ECO:0000256" key="1">
    <source>
        <dbReference type="SAM" id="MobiDB-lite"/>
    </source>
</evidence>
<evidence type="ECO:0000313" key="3">
    <source>
        <dbReference type="Proteomes" id="UP000317288"/>
    </source>
</evidence>
<evidence type="ECO:0000313" key="2">
    <source>
        <dbReference type="EMBL" id="TVU87378.1"/>
    </source>
</evidence>
<organism evidence="2 3">
    <name type="scientific">Vreelandella titanicae</name>
    <dbReference type="NCBI Taxonomy" id="664683"/>
    <lineage>
        <taxon>Bacteria</taxon>
        <taxon>Pseudomonadati</taxon>
        <taxon>Pseudomonadota</taxon>
        <taxon>Gammaproteobacteria</taxon>
        <taxon>Oceanospirillales</taxon>
        <taxon>Halomonadaceae</taxon>
        <taxon>Vreelandella</taxon>
    </lineage>
</organism>
<dbReference type="Proteomes" id="UP000317288">
    <property type="component" value="Unassembled WGS sequence"/>
</dbReference>
<sequence length="91" mass="10186">MAGKPILGGFGAASALNDLASIPMPSYQDQQSKHETNPLISQQKTQHALYPREDWLLEYKNGDTALPYWDWVEMVRGQGLQSVQHAVIFSN</sequence>
<reference evidence="2 3" key="1">
    <citation type="submission" date="2019-07" db="EMBL/GenBank/DDBJ databases">
        <title>Diversity of Bacteria from Kongsfjorden, Arctic.</title>
        <authorList>
            <person name="Yu Y."/>
        </authorList>
    </citation>
    <scope>NUCLEOTIDE SEQUENCE [LARGE SCALE GENOMIC DNA]</scope>
    <source>
        <strain evidence="2 3">SM1922</strain>
    </source>
</reference>
<comment type="caution">
    <text evidence="2">The sequence shown here is derived from an EMBL/GenBank/DDBJ whole genome shotgun (WGS) entry which is preliminary data.</text>
</comment>
<dbReference type="AlphaFoldDB" id="A0A558J129"/>